<evidence type="ECO:0000313" key="3">
    <source>
        <dbReference type="Proteomes" id="UP000001494"/>
    </source>
</evidence>
<dbReference type="InterPro" id="IPR019632">
    <property type="entry name" value="DUF2497"/>
</dbReference>
<evidence type="ECO:0000256" key="1">
    <source>
        <dbReference type="SAM" id="MobiDB-lite"/>
    </source>
</evidence>
<evidence type="ECO:0000313" key="2">
    <source>
        <dbReference type="EMBL" id="AEH63114.1"/>
    </source>
</evidence>
<dbReference type="OrthoDB" id="7189469at2"/>
<organism evidence="2 3">
    <name type="scientific">Zymomonas mobilis subsp. mobilis (strain ATCC 10988 / DSM 424 / LMG 404 / NCIMB 8938 / NRRL B-806 / ZM1)</name>
    <dbReference type="NCBI Taxonomy" id="555217"/>
    <lineage>
        <taxon>Bacteria</taxon>
        <taxon>Pseudomonadati</taxon>
        <taxon>Pseudomonadota</taxon>
        <taxon>Alphaproteobacteria</taxon>
        <taxon>Sphingomonadales</taxon>
        <taxon>Zymomonadaceae</taxon>
        <taxon>Zymomonas</taxon>
    </lineage>
</organism>
<dbReference type="eggNOG" id="COG3827">
    <property type="taxonomic scope" value="Bacteria"/>
</dbReference>
<feature type="region of interest" description="Disordered" evidence="1">
    <location>
        <begin position="18"/>
        <end position="101"/>
    </location>
</feature>
<name>A0A0H3G363_ZYMMA</name>
<dbReference type="EMBL" id="CP002850">
    <property type="protein sequence ID" value="AEH63114.1"/>
    <property type="molecule type" value="Genomic_DNA"/>
</dbReference>
<dbReference type="Proteomes" id="UP000001494">
    <property type="component" value="Chromosome"/>
</dbReference>
<dbReference type="RefSeq" id="WP_014500976.1">
    <property type="nucleotide sequence ID" value="NC_017262.1"/>
</dbReference>
<feature type="compositionally biased region" description="Polar residues" evidence="1">
    <location>
        <begin position="75"/>
        <end position="91"/>
    </location>
</feature>
<protein>
    <recommendedName>
        <fullName evidence="4">DUF2497 domain-containing protein</fullName>
    </recommendedName>
</protein>
<accession>A0A0H3G363</accession>
<dbReference type="Pfam" id="PF10691">
    <property type="entry name" value="DUF2497"/>
    <property type="match status" value="1"/>
</dbReference>
<proteinExistence type="predicted"/>
<feature type="compositionally biased region" description="Polar residues" evidence="1">
    <location>
        <begin position="55"/>
        <end position="67"/>
    </location>
</feature>
<dbReference type="AlphaFoldDB" id="A0A0H3G363"/>
<gene>
    <name evidence="2" type="ordered locus">Zmob_1290</name>
</gene>
<dbReference type="KEGG" id="zmm:Zmob_1290"/>
<dbReference type="HOGENOM" id="CLU_078707_1_0_5"/>
<evidence type="ECO:0008006" key="4">
    <source>
        <dbReference type="Google" id="ProtNLM"/>
    </source>
</evidence>
<reference evidence="2 3" key="1">
    <citation type="journal article" date="2011" name="J. Bacteriol.">
        <title>Genome sequence of the ethanol-producing Zymomonas mobilis subsp. mobilis lectotype strain ATCC 10988.</title>
        <authorList>
            <person name="Pappas K.M."/>
            <person name="Kouvelis V.N."/>
            <person name="Saunders E."/>
            <person name="Brettin T.S."/>
            <person name="Bruce D."/>
            <person name="Detter C."/>
            <person name="Balakireva M."/>
            <person name="Han C.S."/>
            <person name="Savvakis G."/>
            <person name="Kyrpides N.C."/>
            <person name="Typas M.A."/>
        </authorList>
    </citation>
    <scope>NUCLEOTIDE SEQUENCE [LARGE SCALE GENOMIC DNA]</scope>
    <source>
        <strain evidence="3">ATCC 10988 / DSM 424 / CCUG 17860 / LMG 404 / NCIMB 8938 / NRRL B-806 / ZM1</strain>
    </source>
</reference>
<feature type="compositionally biased region" description="Basic and acidic residues" evidence="1">
    <location>
        <begin position="33"/>
        <end position="46"/>
    </location>
</feature>
<sequence length="162" mass="18312">MRPEPSMEDILASIKRIIADGDRKPNGRTLSPEGDRFDDLRRRDSDSSVLELTDPISSSPSKDQQMNNDHRDYNENNTPLNGNASKSQDSLMSERAEQASRQALKNLSAMMVSQSSHQDLTLEDLVKDMLRPMLKEWLDSNLPAIVEAMVSREISRITGQHF</sequence>